<organism evidence="2 3">
    <name type="scientific">Trichoderma longibrachiatum ATCC 18648</name>
    <dbReference type="NCBI Taxonomy" id="983965"/>
    <lineage>
        <taxon>Eukaryota</taxon>
        <taxon>Fungi</taxon>
        <taxon>Dikarya</taxon>
        <taxon>Ascomycota</taxon>
        <taxon>Pezizomycotina</taxon>
        <taxon>Sordariomycetes</taxon>
        <taxon>Hypocreomycetidae</taxon>
        <taxon>Hypocreales</taxon>
        <taxon>Hypocreaceae</taxon>
        <taxon>Trichoderma</taxon>
    </lineage>
</organism>
<proteinExistence type="predicted"/>
<evidence type="ECO:0000256" key="1">
    <source>
        <dbReference type="SAM" id="MobiDB-lite"/>
    </source>
</evidence>
<evidence type="ECO:0000313" key="3">
    <source>
        <dbReference type="Proteomes" id="UP000240760"/>
    </source>
</evidence>
<feature type="region of interest" description="Disordered" evidence="1">
    <location>
        <begin position="849"/>
        <end position="871"/>
    </location>
</feature>
<name>A0A2T4C490_TRILO</name>
<reference evidence="2 3" key="1">
    <citation type="submission" date="2016-07" db="EMBL/GenBank/DDBJ databases">
        <title>Multiple horizontal gene transfer events from other fungi enriched the ability of initially mycotrophic Trichoderma (Ascomycota) to feed on dead plant biomass.</title>
        <authorList>
            <consortium name="DOE Joint Genome Institute"/>
            <person name="Aerts A."/>
            <person name="Atanasova L."/>
            <person name="Chenthamara K."/>
            <person name="Zhang J."/>
            <person name="Grujic M."/>
            <person name="Henrissat B."/>
            <person name="Kuo A."/>
            <person name="Salamov A."/>
            <person name="Lipzen A."/>
            <person name="Labutti K."/>
            <person name="Barry K."/>
            <person name="Miao Y."/>
            <person name="Rahimi M.J."/>
            <person name="Shen Q."/>
            <person name="Grigoriev I.V."/>
            <person name="Kubicek C.P."/>
            <person name="Druzhinina I.S."/>
        </authorList>
    </citation>
    <scope>NUCLEOTIDE SEQUENCE [LARGE SCALE GENOMIC DNA]</scope>
    <source>
        <strain evidence="2 3">ATCC 18648</strain>
    </source>
</reference>
<feature type="region of interest" description="Disordered" evidence="1">
    <location>
        <begin position="370"/>
        <end position="394"/>
    </location>
</feature>
<dbReference type="EMBL" id="KZ679132">
    <property type="protein sequence ID" value="PTB76389.1"/>
    <property type="molecule type" value="Genomic_DNA"/>
</dbReference>
<accession>A0A2T4C490</accession>
<sequence length="871" mass="97631">MSDSVWASLVRILYPCKQSAPHPHPQPQPQVLARAARILTTFSASSHLSRDIGTWKQRLLSCLNGVVASGDFAVSRHHQTFPSPGLQIVGSDAVIALPLTECDAETIRGACSEAPSGDHDEMLVDTAMGKTWELDATRFECTNPSWQAFFNTLLGDVAASMGLPDVSAKLHNLLLSDKGSLSKPHKDPGEDLEMVATLVVCLPCKHTGGDVHLSFRSERREYTTAPTSPFDITALACVKHSAQYFFEQTRQLKSILGEWQADPDPVSIVAYPLAHNYTNCRLSMNALKDCDRAVCNVLQTITATSRLYLVLAHMTHTTAGFDFEFYFGTRYDTTRTTLDTIYSCEGRRIGSEHRIHADELLDPNMFADREADSQDEDSTDEGSAKSTDDEGAPTSLRYHDTVAVLIAKHRIHEFFRTTGYRAYDNREAGNLLSMVKQDYAEHGDRPDIKSVTWYTMKKILDASAHSSLRTVVYTIAKWALEAKEEDLYHLAMQNSNLQYESPTELFDVASQYLDENFANDPKGIDWKQWVGPFLHPVGMGTSDRVCKVFMARIKTKALRDSFRDWAQPQMDLQLDSQKLFTVEDHDFFLANLMAPSTSDKRQQFSDDTVKGLFEKTLKANRSRLALEAEVLFEERSAGHTCYIQVPDESRVSFQQFTTLIRQTLTVGASQQASELVEDCHRAFNDGKSSWETSRTHNEKLANDLLVPLASAFHSCQVSHTPGVTAFFHLVIRHALHSQVPRYPKKLNGWRHNSRGCGRCADCAALDVYLESEVQRRWGFRAGESRRAHIQSRLPRSPATLQDVKGFPVKLREAQSLLAPLRGAVFQSILGDAAYRELIELEHLRRKRPAAVGGVKRSSRSNVAGDSARRRL</sequence>
<gene>
    <name evidence="2" type="ORF">M440DRAFT_1470372</name>
</gene>
<dbReference type="AlphaFoldDB" id="A0A2T4C490"/>
<dbReference type="OrthoDB" id="4891205at2759"/>
<protein>
    <submittedName>
        <fullName evidence="2">Uncharacterized protein</fullName>
    </submittedName>
</protein>
<dbReference type="PANTHER" id="PTHR33099:SF7">
    <property type="entry name" value="MYND-TYPE DOMAIN-CONTAINING PROTEIN"/>
    <property type="match status" value="1"/>
</dbReference>
<evidence type="ECO:0000313" key="2">
    <source>
        <dbReference type="EMBL" id="PTB76389.1"/>
    </source>
</evidence>
<dbReference type="PANTHER" id="PTHR33099">
    <property type="entry name" value="FE2OG DIOXYGENASE DOMAIN-CONTAINING PROTEIN"/>
    <property type="match status" value="1"/>
</dbReference>
<dbReference type="Proteomes" id="UP000240760">
    <property type="component" value="Unassembled WGS sequence"/>
</dbReference>
<keyword evidence="3" id="KW-1185">Reference proteome</keyword>